<protein>
    <submittedName>
        <fullName evidence="3">DUF559 domain-containing protein</fullName>
    </submittedName>
</protein>
<sequence length="327" mass="36320">MHRGQRWSKMPSRPQAACGRCRGTHESTRLAAVSRRPSVPEPLQRGPFTRELALRHITPAQLRHATYHRLTRGVYMVGRPTTHGHNLQAAHLVLPRSAVFIGRSALWALGVPVAGPTDRVEVFLPADHRIRRRDLLDVSSERLRGEEVATTAVGLATTAVRTAFDLARLEDPLVAVPLLDALVQASGIRREHVVALMANHPGARWLSRVTRTLDLVDKGAESVRESRLRVILVRAGLPRPVTQLRIYNAAGEFVARVDLAWPELKVAVEYDGAHHDGPEQIARDRARINALRAAGWTVLVIDRRQLARPTVVVELVRRVLMDAAARS</sequence>
<dbReference type="Proteomes" id="UP000318693">
    <property type="component" value="Unassembled WGS sequence"/>
</dbReference>
<dbReference type="InterPro" id="IPR011335">
    <property type="entry name" value="Restrct_endonuc-II-like"/>
</dbReference>
<comment type="caution">
    <text evidence="3">The sequence shown here is derived from an EMBL/GenBank/DDBJ whole genome shotgun (WGS) entry which is preliminary data.</text>
</comment>
<dbReference type="SUPFAM" id="SSF52980">
    <property type="entry name" value="Restriction endonuclease-like"/>
    <property type="match status" value="1"/>
</dbReference>
<dbReference type="Gene3D" id="3.40.960.10">
    <property type="entry name" value="VSR Endonuclease"/>
    <property type="match status" value="1"/>
</dbReference>
<reference evidence="3 4" key="1">
    <citation type="submission" date="2019-07" db="EMBL/GenBank/DDBJ databases">
        <title>Georgenia wutianyii sp. nov. and Georgenia *** sp. nov. isolated from plateau pika (Ochotona curzoniae) in the Qinghai-Tibet plateau of China.</title>
        <authorList>
            <person name="Tian Z."/>
        </authorList>
    </citation>
    <scope>NUCLEOTIDE SEQUENCE [LARGE SCALE GENOMIC DNA]</scope>
    <source>
        <strain evidence="3 4">Z446</strain>
    </source>
</reference>
<evidence type="ECO:0000259" key="2">
    <source>
        <dbReference type="Pfam" id="PF04480"/>
    </source>
</evidence>
<feature type="domain" description="DUF559" evidence="2">
    <location>
        <begin position="257"/>
        <end position="310"/>
    </location>
</feature>
<dbReference type="InterPro" id="IPR007569">
    <property type="entry name" value="DUF559"/>
</dbReference>
<dbReference type="Pfam" id="PF04480">
    <property type="entry name" value="DUF559"/>
    <property type="match status" value="1"/>
</dbReference>
<dbReference type="EMBL" id="VJXR01000025">
    <property type="protein sequence ID" value="TRW45333.1"/>
    <property type="molecule type" value="Genomic_DNA"/>
</dbReference>
<evidence type="ECO:0000313" key="3">
    <source>
        <dbReference type="EMBL" id="TRW45333.1"/>
    </source>
</evidence>
<name>A0A552WSM3_9MICO</name>
<evidence type="ECO:0000313" key="4">
    <source>
        <dbReference type="Proteomes" id="UP000318693"/>
    </source>
</evidence>
<proteinExistence type="predicted"/>
<dbReference type="AlphaFoldDB" id="A0A552WSM3"/>
<evidence type="ECO:0000256" key="1">
    <source>
        <dbReference type="SAM" id="MobiDB-lite"/>
    </source>
</evidence>
<gene>
    <name evidence="3" type="ORF">FJ693_10165</name>
</gene>
<keyword evidence="4" id="KW-1185">Reference proteome</keyword>
<organism evidence="3 4">
    <name type="scientific">Georgenia yuyongxinii</name>
    <dbReference type="NCBI Taxonomy" id="2589797"/>
    <lineage>
        <taxon>Bacteria</taxon>
        <taxon>Bacillati</taxon>
        <taxon>Actinomycetota</taxon>
        <taxon>Actinomycetes</taxon>
        <taxon>Micrococcales</taxon>
        <taxon>Bogoriellaceae</taxon>
        <taxon>Georgenia</taxon>
    </lineage>
</organism>
<feature type="region of interest" description="Disordered" evidence="1">
    <location>
        <begin position="1"/>
        <end position="23"/>
    </location>
</feature>
<accession>A0A552WSM3</accession>